<organism evidence="1 2">
    <name type="scientific">Aldrovandia affinis</name>
    <dbReference type="NCBI Taxonomy" id="143900"/>
    <lineage>
        <taxon>Eukaryota</taxon>
        <taxon>Metazoa</taxon>
        <taxon>Chordata</taxon>
        <taxon>Craniata</taxon>
        <taxon>Vertebrata</taxon>
        <taxon>Euteleostomi</taxon>
        <taxon>Actinopterygii</taxon>
        <taxon>Neopterygii</taxon>
        <taxon>Teleostei</taxon>
        <taxon>Notacanthiformes</taxon>
        <taxon>Halosauridae</taxon>
        <taxon>Aldrovandia</taxon>
    </lineage>
</organism>
<dbReference type="EMBL" id="JAINUG010000047">
    <property type="protein sequence ID" value="KAJ8405606.1"/>
    <property type="molecule type" value="Genomic_DNA"/>
</dbReference>
<comment type="caution">
    <text evidence="1">The sequence shown here is derived from an EMBL/GenBank/DDBJ whole genome shotgun (WGS) entry which is preliminary data.</text>
</comment>
<dbReference type="AlphaFoldDB" id="A0AAD7SPX0"/>
<gene>
    <name evidence="1" type="ORF">AAFF_G00315860</name>
</gene>
<evidence type="ECO:0000313" key="1">
    <source>
        <dbReference type="EMBL" id="KAJ8405606.1"/>
    </source>
</evidence>
<accession>A0AAD7SPX0</accession>
<evidence type="ECO:0000313" key="2">
    <source>
        <dbReference type="Proteomes" id="UP001221898"/>
    </source>
</evidence>
<proteinExistence type="predicted"/>
<protein>
    <submittedName>
        <fullName evidence="1">Uncharacterized protein</fullName>
    </submittedName>
</protein>
<reference evidence="1" key="1">
    <citation type="journal article" date="2023" name="Science">
        <title>Genome structures resolve the early diversification of teleost fishes.</title>
        <authorList>
            <person name="Parey E."/>
            <person name="Louis A."/>
            <person name="Montfort J."/>
            <person name="Bouchez O."/>
            <person name="Roques C."/>
            <person name="Iampietro C."/>
            <person name="Lluch J."/>
            <person name="Castinel A."/>
            <person name="Donnadieu C."/>
            <person name="Desvignes T."/>
            <person name="Floi Bucao C."/>
            <person name="Jouanno E."/>
            <person name="Wen M."/>
            <person name="Mejri S."/>
            <person name="Dirks R."/>
            <person name="Jansen H."/>
            <person name="Henkel C."/>
            <person name="Chen W.J."/>
            <person name="Zahm M."/>
            <person name="Cabau C."/>
            <person name="Klopp C."/>
            <person name="Thompson A.W."/>
            <person name="Robinson-Rechavi M."/>
            <person name="Braasch I."/>
            <person name="Lecointre G."/>
            <person name="Bobe J."/>
            <person name="Postlethwait J.H."/>
            <person name="Berthelot C."/>
            <person name="Roest Crollius H."/>
            <person name="Guiguen Y."/>
        </authorList>
    </citation>
    <scope>NUCLEOTIDE SEQUENCE</scope>
    <source>
        <strain evidence="1">NC1722</strain>
    </source>
</reference>
<name>A0AAD7SPX0_9TELE</name>
<sequence length="125" mass="14361">MRGDIFLLQEVHLRDEEDLSGWWNGGRRRRAVSPSSAGDTRLRCANGIGQGWPSGRFHGRFNRREPVDWAVFEAAKERLRGLMEVRVKALAFQARVRELEEGERPTAYFFQASRVHREAPPQSLG</sequence>
<dbReference type="Proteomes" id="UP001221898">
    <property type="component" value="Unassembled WGS sequence"/>
</dbReference>
<keyword evidence="2" id="KW-1185">Reference proteome</keyword>